<evidence type="ECO:0000313" key="3">
    <source>
        <dbReference type="Proteomes" id="UP001219349"/>
    </source>
</evidence>
<evidence type="ECO:0000256" key="1">
    <source>
        <dbReference type="SAM" id="MobiDB-lite"/>
    </source>
</evidence>
<dbReference type="Proteomes" id="UP001219349">
    <property type="component" value="Chromosome"/>
</dbReference>
<gene>
    <name evidence="2" type="ORF">JHX87_14340</name>
</gene>
<dbReference type="EMBL" id="CP067136">
    <property type="protein sequence ID" value="WCR06644.1"/>
    <property type="molecule type" value="Genomic_DNA"/>
</dbReference>
<proteinExistence type="predicted"/>
<feature type="compositionally biased region" description="Basic and acidic residues" evidence="1">
    <location>
        <begin position="45"/>
        <end position="60"/>
    </location>
</feature>
<keyword evidence="3" id="KW-1185">Reference proteome</keyword>
<reference evidence="2 3" key="1">
    <citation type="submission" date="2021-01" db="EMBL/GenBank/DDBJ databases">
        <title>Biogeographic distribution of Paracoccus.</title>
        <authorList>
            <person name="Hollensteiner J."/>
            <person name="Leineberger J."/>
            <person name="Brinkhoff T."/>
            <person name="Daniel R."/>
        </authorList>
    </citation>
    <scope>NUCLEOTIDE SEQUENCE [LARGE SCALE GENOMIC DNA]</scope>
    <source>
        <strain evidence="2 3">KCTC 22803</strain>
    </source>
</reference>
<feature type="region of interest" description="Disordered" evidence="1">
    <location>
        <begin position="42"/>
        <end position="76"/>
    </location>
</feature>
<accession>A0ABY7SI10</accession>
<organism evidence="2 3">
    <name type="scientific">Paracoccus fistulariae</name>
    <dbReference type="NCBI Taxonomy" id="658446"/>
    <lineage>
        <taxon>Bacteria</taxon>
        <taxon>Pseudomonadati</taxon>
        <taxon>Pseudomonadota</taxon>
        <taxon>Alphaproteobacteria</taxon>
        <taxon>Rhodobacterales</taxon>
        <taxon>Paracoccaceae</taxon>
        <taxon>Paracoccus</taxon>
    </lineage>
</organism>
<name>A0ABY7SI10_9RHOB</name>
<sequence>MIAKATLRRSMLRPRMEVMLAQYGVRPVLWALARALLAPRRRRPRPPDLHELSPHLRRDIGLPPEAPHVPQYFELR</sequence>
<evidence type="ECO:0008006" key="4">
    <source>
        <dbReference type="Google" id="ProtNLM"/>
    </source>
</evidence>
<evidence type="ECO:0000313" key="2">
    <source>
        <dbReference type="EMBL" id="WCR06644.1"/>
    </source>
</evidence>
<dbReference type="RefSeq" id="WP_271885551.1">
    <property type="nucleotide sequence ID" value="NZ_CP067136.1"/>
</dbReference>
<protein>
    <recommendedName>
        <fullName evidence="4">DUF1127 domain-containing protein</fullName>
    </recommendedName>
</protein>